<feature type="compositionally biased region" description="Polar residues" evidence="1">
    <location>
        <begin position="88"/>
        <end position="104"/>
    </location>
</feature>
<organism evidence="2 3">
    <name type="scientific">Leishmania enriettii</name>
    <dbReference type="NCBI Taxonomy" id="5663"/>
    <lineage>
        <taxon>Eukaryota</taxon>
        <taxon>Discoba</taxon>
        <taxon>Euglenozoa</taxon>
        <taxon>Kinetoplastea</taxon>
        <taxon>Metakinetoplastina</taxon>
        <taxon>Trypanosomatida</taxon>
        <taxon>Trypanosomatidae</taxon>
        <taxon>Leishmaniinae</taxon>
        <taxon>Leishmania</taxon>
    </lineage>
</organism>
<dbReference type="OrthoDB" id="272994at2759"/>
<feature type="region of interest" description="Disordered" evidence="1">
    <location>
        <begin position="1163"/>
        <end position="1182"/>
    </location>
</feature>
<proteinExistence type="predicted"/>
<feature type="region of interest" description="Disordered" evidence="1">
    <location>
        <begin position="1586"/>
        <end position="1615"/>
    </location>
</feature>
<dbReference type="GeneID" id="94169348"/>
<sequence>MHTTPERTKSAAKAAAPQGTSVMAKAPARVASGLSSRQAANGTRTDAASAAVRPANGTAPPAFSLSTQHASSKPVVPSEPASRMPKATPSSTVAVPISASSPGTLSHEKQPVSCYRIGSTMGSFGGGVMGPSGAGGAPSSSYGTSFMQRSGGSNCCGGGFMFGEAPSGAADASIYGEQNSIMLCSTDYGNSTMGHWGHQKGSMYGVGGPMGSMYGVGGPTGSMYGMGGPMGSMYGVGAPTGSMYGMGGPMGSMGGGGYGVSGFGGSLYGGSMLGATGSLYGTGGSLYGSNHPNAVMSSIYGCRTGSMFGGFGSIYQVEGPHTSLGVVRKQSIPGFSYCFGPSLGSTGYCRNFIANSASPSRGGSMRDTIFRTSVSMKASDCEVEPKAKGDETARQDSSTDAGKDRKTIQKKPEGDEPVATSTASEPAVLVVKDHTPVTEASKSPTAARKQRSGDAAIPAAVLSSDFRIHNVVVLEQAGANNATVAKKDEVCVVKGKSYAMDEVVVYNPADRTAVESRHLNDLIEHVLAGHNAAILVAHDGKAVAAATATVEATMSRLVEELKRPARTSYAGLSMSMCSFPNNTTACDLLVDSAKAAPLKTGNSPLFGPTVVGLKSEPVESGADFEMLYDAALKRGEKEAMMVCIVVVKQMRQTPGEGKEEVFLSSVFIGVSQTGPKAFHDVIDKAPASAHEVFRYAIDGPTVCVHVVAVREDMADAKILEEAAKVGAIQNSAARSGNVRRFIDFTEDQLSSMLKRRDASTGPEKADLDSHVERLKVVLQDAKKLLSDPRNTVPHVYQTEVEKSTEMTPAAANTHAAPETEASGEADDKPRSTNIATVVIADACEAPAYSAKGTIVTAGGRSFAVDEVVISSVAKSKVMETKATGQVLAAFLKGYNGAVVTVECAAATANVMESPTMNSVFAAVANALANPGCKGVRVSIALVRESGVACDLTGSAAELKPVEVSSSPLFGPVLSNAALHRISAEEELQRIVDKARVQVKSLWDAQSAVHLTVVHCFAEGDDVYVSSLLVSSSTACKMYEQVLHQQAHSVHELFRYAFGGAATTAFVVSMSRSDPVAEVVASLSTQHAASAVRNRSPRQGSIKNFLSYAKASLDRRRERLETLPDGSAEKATVISVMAPMERMLSDHEKVMTDPAKNFPRAYAAEGRSDNETKSEAPAAVDAARQEGSGALTGSGSRDLPRGQQPHQSPLKSAVTTLSSRPEKPASAFTEPRVVAFVEREVAVGATHLLLGMADYKLDEIVRRMKSSCGTTTGPSVNLVEMKAHFAGVHNCSLISASSVKDALSAEEPVWMYFQQCLNNALAGGKPGEEVCVDLSFAVVSAEELVADLLSDENMAEPEKLEIASSPIYGPRVRNTCTVAARNADELARLLDKVHTRAERYLSEIRTGDLMMVGTGLLRRLTNEGDVLVASLMGTLAGLSVKAYKEAMEKAPVARRTLLSSAYGGPSATMTMLNVGVEDESAQEMVSTAIAISKKQRNLVSRTGSVQAFVRYTEGTMKREQVRSAAASGESKDRHLQKINRLQPVVEDHKKLLLDFTAPIPAYPATRPHSSNTPEAKKQDAAIAGKLPTNANTASGSCKAPRSTKTPTLHRVPEPGTKAATPMRVHATKKEQVGPNRIQTVVVVTPNRKTPSSTAMVPVTRTDDTHIAIQTSGEQRTVECDEAVSRLDHFSPVRSDKLSAVVQQFVGGFNTAVLCCDVGGSSAGLTACTKIVHDVMDRKPENSELYMSIVAVKDDGNAKDLLAPRGSSGYAPMKVSNSLIFGPWVHGATTKHLTSVAQFDDAFAARAEAAQDGAVCIVSLALKAMEKKDVVLSSLLLSLSTQLNAHAAVVNAPLKMDRKLYQYALHGSCFSIGLLGLPDKVNEKGLVECLDTYATMRTIENRPMRNGSVRRFLAYSTNATADMKSRAEYITDERQRGLYAQRIASLEKMVGDARALIESPEGQVPITYI</sequence>
<feature type="region of interest" description="Disordered" evidence="1">
    <location>
        <begin position="380"/>
        <end position="426"/>
    </location>
</feature>
<feature type="compositionally biased region" description="Basic and acidic residues" evidence="1">
    <location>
        <begin position="401"/>
        <end position="414"/>
    </location>
</feature>
<dbReference type="RefSeq" id="XP_067689941.1">
    <property type="nucleotide sequence ID" value="XM_067833838.1"/>
</dbReference>
<dbReference type="PANTHER" id="PTHR35615">
    <property type="entry name" value="PRESENT IN THE OUTER MITOCHONDRIAL MEMBRANE PROTEOME 22-RELATED"/>
    <property type="match status" value="1"/>
</dbReference>
<dbReference type="EMBL" id="JAFHKP010000033">
    <property type="protein sequence ID" value="KAG5469933.1"/>
    <property type="molecule type" value="Genomic_DNA"/>
</dbReference>
<dbReference type="Proteomes" id="UP000674179">
    <property type="component" value="Chromosome 33"/>
</dbReference>
<dbReference type="InterPro" id="IPR027417">
    <property type="entry name" value="P-loop_NTPase"/>
</dbReference>
<reference evidence="2 3" key="1">
    <citation type="submission" date="2021-02" db="EMBL/GenBank/DDBJ databases">
        <title>Leishmania (Mundinia) enrietti genome sequencing and assembly.</title>
        <authorList>
            <person name="Almutairi H."/>
            <person name="Gatherer D."/>
        </authorList>
    </citation>
    <scope>NUCLEOTIDE SEQUENCE [LARGE SCALE GENOMIC DNA]</scope>
    <source>
        <strain evidence="2">CUR178</strain>
    </source>
</reference>
<accession>A0A836H4M9</accession>
<feature type="region of interest" description="Disordered" evidence="1">
    <location>
        <begin position="1187"/>
        <end position="1224"/>
    </location>
</feature>
<feature type="compositionally biased region" description="Polar residues" evidence="1">
    <location>
        <begin position="1203"/>
        <end position="1218"/>
    </location>
</feature>
<feature type="compositionally biased region" description="Basic and acidic residues" evidence="1">
    <location>
        <begin position="380"/>
        <end position="394"/>
    </location>
</feature>
<feature type="compositionally biased region" description="Polar residues" evidence="1">
    <location>
        <begin position="33"/>
        <end position="46"/>
    </location>
</feature>
<evidence type="ECO:0000256" key="1">
    <source>
        <dbReference type="SAM" id="MobiDB-lite"/>
    </source>
</evidence>
<comment type="caution">
    <text evidence="2">The sequence shown here is derived from an EMBL/GenBank/DDBJ whole genome shotgun (WGS) entry which is preliminary data.</text>
</comment>
<feature type="region of interest" description="Disordered" evidence="1">
    <location>
        <begin position="1"/>
        <end position="110"/>
    </location>
</feature>
<evidence type="ECO:0000313" key="3">
    <source>
        <dbReference type="Proteomes" id="UP000674179"/>
    </source>
</evidence>
<dbReference type="KEGG" id="lenr:94169348"/>
<feature type="region of interest" description="Disordered" evidence="1">
    <location>
        <begin position="800"/>
        <end position="829"/>
    </location>
</feature>
<protein>
    <submittedName>
        <fullName evidence="2">Uncharacterized protein</fullName>
    </submittedName>
</protein>
<gene>
    <name evidence="2" type="ORF">CUR178_02075</name>
</gene>
<feature type="region of interest" description="Disordered" evidence="1">
    <location>
        <begin position="434"/>
        <end position="453"/>
    </location>
</feature>
<dbReference type="PANTHER" id="PTHR35615:SF7">
    <property type="entry name" value="PRESENT IN THE OUTER MITOCHONDRIAL MEMBRANE PROTEOME 22"/>
    <property type="match status" value="1"/>
</dbReference>
<name>A0A836H4M9_LEIEN</name>
<evidence type="ECO:0000313" key="2">
    <source>
        <dbReference type="EMBL" id="KAG5469933.1"/>
    </source>
</evidence>
<dbReference type="SUPFAM" id="SSF52540">
    <property type="entry name" value="P-loop containing nucleoside triphosphate hydrolases"/>
    <property type="match status" value="2"/>
</dbReference>
<keyword evidence="3" id="KW-1185">Reference proteome</keyword>